<sequence>MIGKIELEFTTQDHDFIKFEYCGRIPRTFKTTIKGHRDSDCVIKDKYIITKNYENGEKTKVEFSIKQESRFIEAFLSLVNKELIDKHGNSEETKEDIEKREHEFISILEHNIKNIEDIAKEDKAIPQYRYKHGINDRYSVGEIMEIREVLKSGSNGDIQFLLKGFTEDRNEFQFKTFPYKYFIKYDHHKNKLEMNYFMFKSNEKKERFDFDPQIFKADRYVNINKENLKDLFHLNLQEYDVIKQKLTEIYL</sequence>
<keyword evidence="2" id="KW-1185">Reference proteome</keyword>
<reference evidence="1 2" key="1">
    <citation type="submission" date="2023-08" db="EMBL/GenBank/DDBJ databases">
        <authorList>
            <person name="Park J.-S."/>
        </authorList>
    </citation>
    <scope>NUCLEOTIDE SEQUENCE [LARGE SCALE GENOMIC DNA]</scope>
    <source>
        <strain evidence="1 2">2205SS18-9</strain>
    </source>
</reference>
<evidence type="ECO:0000313" key="2">
    <source>
        <dbReference type="Proteomes" id="UP001231941"/>
    </source>
</evidence>
<proteinExistence type="predicted"/>
<dbReference type="RefSeq" id="WP_305992416.1">
    <property type="nucleotide sequence ID" value="NZ_JAVAMP010000006.1"/>
</dbReference>
<comment type="caution">
    <text evidence="1">The sequence shown here is derived from an EMBL/GenBank/DDBJ whole genome shotgun (WGS) entry which is preliminary data.</text>
</comment>
<name>A0ABT9J0F7_9BACL</name>
<dbReference type="EMBL" id="JAVAMP010000006">
    <property type="protein sequence ID" value="MDP5275104.1"/>
    <property type="molecule type" value="Genomic_DNA"/>
</dbReference>
<gene>
    <name evidence="1" type="ORF">Q5Y73_13385</name>
</gene>
<protein>
    <submittedName>
        <fullName evidence="1">Uncharacterized protein</fullName>
    </submittedName>
</protein>
<evidence type="ECO:0000313" key="1">
    <source>
        <dbReference type="EMBL" id="MDP5275104.1"/>
    </source>
</evidence>
<dbReference type="Proteomes" id="UP001231941">
    <property type="component" value="Unassembled WGS sequence"/>
</dbReference>
<organism evidence="1 2">
    <name type="scientific">Chengkuizengella axinellae</name>
    <dbReference type="NCBI Taxonomy" id="3064388"/>
    <lineage>
        <taxon>Bacteria</taxon>
        <taxon>Bacillati</taxon>
        <taxon>Bacillota</taxon>
        <taxon>Bacilli</taxon>
        <taxon>Bacillales</taxon>
        <taxon>Paenibacillaceae</taxon>
        <taxon>Chengkuizengella</taxon>
    </lineage>
</organism>
<accession>A0ABT9J0F7</accession>